<dbReference type="EMBL" id="FWZB01000036">
    <property type="protein sequence ID" value="SMD94244.1"/>
    <property type="molecule type" value="Genomic_DNA"/>
</dbReference>
<organism evidence="1 2">
    <name type="scientific">Bacillus pacificus</name>
    <dbReference type="NCBI Taxonomy" id="2026187"/>
    <lineage>
        <taxon>Bacteria</taxon>
        <taxon>Bacillati</taxon>
        <taxon>Bacillota</taxon>
        <taxon>Bacilli</taxon>
        <taxon>Bacillales</taxon>
        <taxon>Bacillaceae</taxon>
        <taxon>Bacillus</taxon>
        <taxon>Bacillus cereus group</taxon>
    </lineage>
</organism>
<sequence length="66" mass="7645">MKLLTGRMNAISYIIENKIVTQMLRNIEIQFPSNSILAIIIYKNIQKGRGFYGRSNKGEYTNFKTT</sequence>
<evidence type="ECO:0000313" key="1">
    <source>
        <dbReference type="EMBL" id="SMD94244.1"/>
    </source>
</evidence>
<dbReference type="Proteomes" id="UP000194499">
    <property type="component" value="Unassembled WGS sequence"/>
</dbReference>
<gene>
    <name evidence="1" type="ORF">BACERE00191_02002</name>
</gene>
<dbReference type="AlphaFoldDB" id="A0A1Y5ZE34"/>
<proteinExistence type="predicted"/>
<name>A0A1Y5ZE34_9BACI</name>
<reference evidence="2" key="1">
    <citation type="submission" date="2017-04" db="EMBL/GenBank/DDBJ databases">
        <authorList>
            <person name="Criscuolo A."/>
        </authorList>
    </citation>
    <scope>NUCLEOTIDE SEQUENCE [LARGE SCALE GENOMIC DNA]</scope>
</reference>
<evidence type="ECO:0000313" key="2">
    <source>
        <dbReference type="Proteomes" id="UP000194499"/>
    </source>
</evidence>
<protein>
    <submittedName>
        <fullName evidence="1">Uncharacterized protein</fullName>
    </submittedName>
</protein>
<accession>A0A1Y5ZE34</accession>